<keyword evidence="2" id="KW-0067">ATP-binding</keyword>
<dbReference type="InterPro" id="IPR027417">
    <property type="entry name" value="P-loop_NTPase"/>
</dbReference>
<name>A0ABT3PLD3_9BACT</name>
<dbReference type="EMBL" id="JAGGJA010000004">
    <property type="protein sequence ID" value="MCW9706741.1"/>
    <property type="molecule type" value="Genomic_DNA"/>
</dbReference>
<reference evidence="4 5" key="1">
    <citation type="submission" date="2021-03" db="EMBL/GenBank/DDBJ databases">
        <title>Aliifodinibius sp. nov., a new bacterium isolated from saline soil.</title>
        <authorList>
            <person name="Galisteo C."/>
            <person name="De La Haba R."/>
            <person name="Sanchez-Porro C."/>
            <person name="Ventosa A."/>
        </authorList>
    </citation>
    <scope>NUCLEOTIDE SEQUENCE [LARGE SCALE GENOMIC DNA]</scope>
    <source>
        <strain evidence="4 5">1BSP15-2V2</strain>
    </source>
</reference>
<organism evidence="4 5">
    <name type="scientific">Fodinibius salsisoli</name>
    <dbReference type="NCBI Taxonomy" id="2820877"/>
    <lineage>
        <taxon>Bacteria</taxon>
        <taxon>Pseudomonadati</taxon>
        <taxon>Balneolota</taxon>
        <taxon>Balneolia</taxon>
        <taxon>Balneolales</taxon>
        <taxon>Balneolaceae</taxon>
        <taxon>Fodinibius</taxon>
    </lineage>
</organism>
<proteinExistence type="predicted"/>
<dbReference type="SUPFAM" id="SSF52540">
    <property type="entry name" value="P-loop containing nucleoside triphosphate hydrolases"/>
    <property type="match status" value="1"/>
</dbReference>
<comment type="caution">
    <text evidence="4">The sequence shown here is derived from an EMBL/GenBank/DDBJ whole genome shotgun (WGS) entry which is preliminary data.</text>
</comment>
<dbReference type="Pfam" id="PF25601">
    <property type="entry name" value="AAA_lid_14"/>
    <property type="match status" value="1"/>
</dbReference>
<evidence type="ECO:0000256" key="1">
    <source>
        <dbReference type="ARBA" id="ARBA00022741"/>
    </source>
</evidence>
<evidence type="ECO:0000256" key="2">
    <source>
        <dbReference type="ARBA" id="ARBA00022840"/>
    </source>
</evidence>
<dbReference type="Pfam" id="PF00158">
    <property type="entry name" value="Sigma54_activat"/>
    <property type="match status" value="1"/>
</dbReference>
<dbReference type="PROSITE" id="PS50045">
    <property type="entry name" value="SIGMA54_INTERACT_4"/>
    <property type="match status" value="1"/>
</dbReference>
<dbReference type="PANTHER" id="PTHR32071">
    <property type="entry name" value="TRANSCRIPTIONAL REGULATORY PROTEIN"/>
    <property type="match status" value="1"/>
</dbReference>
<dbReference type="Gene3D" id="3.40.50.300">
    <property type="entry name" value="P-loop containing nucleotide triphosphate hydrolases"/>
    <property type="match status" value="1"/>
</dbReference>
<accession>A0ABT3PLD3</accession>
<evidence type="ECO:0000259" key="3">
    <source>
        <dbReference type="PROSITE" id="PS50045"/>
    </source>
</evidence>
<feature type="domain" description="Sigma-54 factor interaction" evidence="3">
    <location>
        <begin position="18"/>
        <end position="247"/>
    </location>
</feature>
<dbReference type="InterPro" id="IPR058031">
    <property type="entry name" value="AAA_lid_NorR"/>
</dbReference>
<gene>
    <name evidence="4" type="ORF">J6I44_07725</name>
</gene>
<evidence type="ECO:0000313" key="4">
    <source>
        <dbReference type="EMBL" id="MCW9706741.1"/>
    </source>
</evidence>
<sequence length="266" mass="31059">MTTTKPLLKKFLLHDIEHYSKSILMQDIFYKILHLAKLDSNVILVGEIGSGKKRLAKVIHESSNRAQGSFQTFYCLNINEDEYKKAFWGHLKFDENHLSIKYDLLEKTINGTLYLDQFSELTPKLMHDILISYKKGCDQIFRLRPSHNGKPRIILSFNQEYYQNFIGKPIWQELLNELNPVVIMLPPLRDHKEDIPLIIDHFLNEIRDRYIEYKNLRISGNALLACYNYDWPGNLLQLKNAILQGAVLSRGETIELSHLPISMNTE</sequence>
<keyword evidence="5" id="KW-1185">Reference proteome</keyword>
<dbReference type="Gene3D" id="1.10.8.60">
    <property type="match status" value="1"/>
</dbReference>
<dbReference type="RefSeq" id="WP_265765473.1">
    <property type="nucleotide sequence ID" value="NZ_JAGGJA010000004.1"/>
</dbReference>
<protein>
    <submittedName>
        <fullName evidence="4">Sigma-54-dependent Fis family transcriptional regulator</fullName>
    </submittedName>
</protein>
<evidence type="ECO:0000313" key="5">
    <source>
        <dbReference type="Proteomes" id="UP001207918"/>
    </source>
</evidence>
<keyword evidence="1" id="KW-0547">Nucleotide-binding</keyword>
<dbReference type="InterPro" id="IPR002078">
    <property type="entry name" value="Sigma_54_int"/>
</dbReference>
<dbReference type="Proteomes" id="UP001207918">
    <property type="component" value="Unassembled WGS sequence"/>
</dbReference>